<evidence type="ECO:0000256" key="6">
    <source>
        <dbReference type="ARBA" id="ARBA00022692"/>
    </source>
</evidence>
<comment type="caution">
    <text evidence="13">The sequence shown here is derived from an EMBL/GenBank/DDBJ whole genome shotgun (WGS) entry which is preliminary data.</text>
</comment>
<keyword evidence="8" id="KW-1133">Transmembrane helix</keyword>
<dbReference type="InterPro" id="IPR040125">
    <property type="entry name" value="Squalene_monox"/>
</dbReference>
<evidence type="ECO:0000256" key="3">
    <source>
        <dbReference type="ARBA" id="ARBA00008802"/>
    </source>
</evidence>
<accession>A0A8J7HQP4</accession>
<evidence type="ECO:0000256" key="5">
    <source>
        <dbReference type="ARBA" id="ARBA00022630"/>
    </source>
</evidence>
<reference evidence="13 14" key="1">
    <citation type="journal article" date="2021" name="Int. J. Syst. Evol. Microbiol.">
        <title>Amazonocrinis nigriterrae gen. nov., sp. nov., Atlanticothrix silvestris gen. nov., sp. nov. and Dendronalium phyllosphericum gen. nov., sp. nov., nostocacean cyanobacteria from Brazilian environments.</title>
        <authorList>
            <person name="Alvarenga D.O."/>
            <person name="Andreote A.P.D."/>
            <person name="Branco L.H.Z."/>
            <person name="Delbaje E."/>
            <person name="Cruz R.B."/>
            <person name="Varani A.M."/>
            <person name="Fiore M.F."/>
        </authorList>
    </citation>
    <scope>NUCLEOTIDE SEQUENCE [LARGE SCALE GENOMIC DNA]</scope>
    <source>
        <strain evidence="13 14">CENA67</strain>
    </source>
</reference>
<dbReference type="GO" id="GO:0050660">
    <property type="term" value="F:flavin adenine dinucleotide binding"/>
    <property type="evidence" value="ECO:0007669"/>
    <property type="project" value="InterPro"/>
</dbReference>
<keyword evidence="9" id="KW-0560">Oxidoreductase</keyword>
<dbReference type="InterPro" id="IPR013698">
    <property type="entry name" value="Squalene_epoxidase"/>
</dbReference>
<dbReference type="AlphaFoldDB" id="A0A8J7HQP4"/>
<evidence type="ECO:0000313" key="13">
    <source>
        <dbReference type="EMBL" id="MBH8561918.1"/>
    </source>
</evidence>
<evidence type="ECO:0000256" key="10">
    <source>
        <dbReference type="ARBA" id="ARBA00023136"/>
    </source>
</evidence>
<proteinExistence type="inferred from homology"/>
<dbReference type="EC" id="1.14.14.17" evidence="4"/>
<evidence type="ECO:0000256" key="4">
    <source>
        <dbReference type="ARBA" id="ARBA00012312"/>
    </source>
</evidence>
<dbReference type="InterPro" id="IPR036188">
    <property type="entry name" value="FAD/NAD-bd_sf"/>
</dbReference>
<feature type="domain" description="Squalene epoxidase" evidence="12">
    <location>
        <begin position="165"/>
        <end position="398"/>
    </location>
</feature>
<evidence type="ECO:0000313" key="14">
    <source>
        <dbReference type="Proteomes" id="UP000632766"/>
    </source>
</evidence>
<comment type="similarity">
    <text evidence="3">Belongs to the squalene monooxygenase family.</text>
</comment>
<dbReference type="GO" id="GO:0004506">
    <property type="term" value="F:squalene monooxygenase activity"/>
    <property type="evidence" value="ECO:0007669"/>
    <property type="project" value="UniProtKB-EC"/>
</dbReference>
<keyword evidence="14" id="KW-1185">Reference proteome</keyword>
<dbReference type="Proteomes" id="UP000632766">
    <property type="component" value="Unassembled WGS sequence"/>
</dbReference>
<keyword evidence="5" id="KW-0285">Flavoprotein</keyword>
<feature type="domain" description="FAD dependent oxidoreductase" evidence="11">
    <location>
        <begin position="17"/>
        <end position="62"/>
    </location>
</feature>
<keyword evidence="6" id="KW-0812">Transmembrane</keyword>
<dbReference type="GO" id="GO:0016126">
    <property type="term" value="P:sterol biosynthetic process"/>
    <property type="evidence" value="ECO:0007669"/>
    <property type="project" value="InterPro"/>
</dbReference>
<evidence type="ECO:0000256" key="1">
    <source>
        <dbReference type="ARBA" id="ARBA00001974"/>
    </source>
</evidence>
<comment type="cofactor">
    <cofactor evidence="1">
        <name>FAD</name>
        <dbReference type="ChEBI" id="CHEBI:57692"/>
    </cofactor>
</comment>
<comment type="subcellular location">
    <subcellularLocation>
        <location evidence="2">Membrane</location>
        <topology evidence="2">Multi-pass membrane protein</topology>
    </subcellularLocation>
</comment>
<gene>
    <name evidence="13" type="ORF">I8748_06970</name>
</gene>
<evidence type="ECO:0000256" key="8">
    <source>
        <dbReference type="ARBA" id="ARBA00022989"/>
    </source>
</evidence>
<keyword evidence="13" id="KW-0503">Monooxygenase</keyword>
<dbReference type="PANTHER" id="PTHR10835">
    <property type="entry name" value="SQUALENE MONOOXYGENASE"/>
    <property type="match status" value="1"/>
</dbReference>
<keyword evidence="10" id="KW-0472">Membrane</keyword>
<evidence type="ECO:0000256" key="2">
    <source>
        <dbReference type="ARBA" id="ARBA00004141"/>
    </source>
</evidence>
<sequence length="438" mass="48114">MKTSSTIPIKSPSIFPDVAVIGAGPVGCVTALAFAHNGAKVLLLEAQPQNTKRLAGEWLHPPGVEILQHLSIKLDINSSEYFSGQGFVVFPDDGSEPIKLSYPDGAVAISCEHNKLVFALRKVAASHPNIQFLGGAKVIHIEGQKLTFEHIQQRYNQTITVGQIVGADGRSSFTRKALGIANNQILISYMAGVLLEDVELPFEGFGHVFLGGPGPALMYRIGTNQIRICLDVPIHSQKKVAYLWDAYSSVFPKVLLPAFRQALQNNLVVWVANQFSSRTHYGRPGLSLVGDATGHFHPMTATGMTMGFLDGECLVRSRNFATYQRQRKLGTYVPEMLATTLHEAFSRDDDSAVAIRKAIYQMWRQNPSYCVRTMRLLSGAEANLLSFSGSFLKGVMTAMNYVLIDAASNHQWQHGTQVLQSFGQWLKSPATLALSRLR</sequence>
<dbReference type="GO" id="GO:0016020">
    <property type="term" value="C:membrane"/>
    <property type="evidence" value="ECO:0007669"/>
    <property type="project" value="UniProtKB-SubCell"/>
</dbReference>
<name>A0A8J7HQP4_9NOST</name>
<dbReference type="RefSeq" id="WP_198123915.1">
    <property type="nucleotide sequence ID" value="NZ_JAECZC010000008.1"/>
</dbReference>
<dbReference type="InterPro" id="IPR006076">
    <property type="entry name" value="FAD-dep_OxRdtase"/>
</dbReference>
<organism evidence="13 14">
    <name type="scientific">Amazonocrinis nigriterrae CENA67</name>
    <dbReference type="NCBI Taxonomy" id="2794033"/>
    <lineage>
        <taxon>Bacteria</taxon>
        <taxon>Bacillati</taxon>
        <taxon>Cyanobacteriota</taxon>
        <taxon>Cyanophyceae</taxon>
        <taxon>Nostocales</taxon>
        <taxon>Nostocaceae</taxon>
        <taxon>Amazonocrinis</taxon>
        <taxon>Amazonocrinis nigriterrae</taxon>
    </lineage>
</organism>
<dbReference type="Pfam" id="PF01266">
    <property type="entry name" value="DAO"/>
    <property type="match status" value="1"/>
</dbReference>
<dbReference type="EMBL" id="JAECZC010000008">
    <property type="protein sequence ID" value="MBH8561918.1"/>
    <property type="molecule type" value="Genomic_DNA"/>
</dbReference>
<keyword evidence="7" id="KW-0274">FAD</keyword>
<evidence type="ECO:0000256" key="9">
    <source>
        <dbReference type="ARBA" id="ARBA00023002"/>
    </source>
</evidence>
<evidence type="ECO:0000256" key="7">
    <source>
        <dbReference type="ARBA" id="ARBA00022827"/>
    </source>
</evidence>
<dbReference type="PRINTS" id="PR00420">
    <property type="entry name" value="RNGMNOXGNASE"/>
</dbReference>
<dbReference type="Gene3D" id="3.50.50.60">
    <property type="entry name" value="FAD/NAD(P)-binding domain"/>
    <property type="match status" value="2"/>
</dbReference>
<evidence type="ECO:0000259" key="11">
    <source>
        <dbReference type="Pfam" id="PF01266"/>
    </source>
</evidence>
<evidence type="ECO:0000259" key="12">
    <source>
        <dbReference type="Pfam" id="PF08491"/>
    </source>
</evidence>
<dbReference type="SUPFAM" id="SSF51905">
    <property type="entry name" value="FAD/NAD(P)-binding domain"/>
    <property type="match status" value="1"/>
</dbReference>
<protein>
    <recommendedName>
        <fullName evidence="4">squalene monooxygenase</fullName>
        <ecNumber evidence="4">1.14.14.17</ecNumber>
    </recommendedName>
</protein>
<dbReference type="PANTHER" id="PTHR10835:SF0">
    <property type="entry name" value="SQUALENE MONOOXYGENASE"/>
    <property type="match status" value="1"/>
</dbReference>
<dbReference type="Pfam" id="PF08491">
    <property type="entry name" value="SE"/>
    <property type="match status" value="1"/>
</dbReference>